<evidence type="ECO:0000313" key="2">
    <source>
        <dbReference type="EMBL" id="SPN98400.1"/>
    </source>
</evidence>
<keyword evidence="1" id="KW-0732">Signal</keyword>
<dbReference type="PANTHER" id="PTHR34883">
    <property type="entry name" value="SERINE-RICH PROTEIN, PUTATIVE-RELATED-RELATED"/>
    <property type="match status" value="1"/>
</dbReference>
<dbReference type="SUPFAM" id="SSF49503">
    <property type="entry name" value="Cupredoxins"/>
    <property type="match status" value="2"/>
</dbReference>
<dbReference type="InterPro" id="IPR052953">
    <property type="entry name" value="Ser-rich/MCO-related"/>
</dbReference>
<keyword evidence="3" id="KW-1185">Reference proteome</keyword>
<dbReference type="Proteomes" id="UP001187682">
    <property type="component" value="Unassembled WGS sequence"/>
</dbReference>
<evidence type="ECO:0000256" key="1">
    <source>
        <dbReference type="SAM" id="SignalP"/>
    </source>
</evidence>
<protein>
    <submittedName>
        <fullName evidence="2">Uncharacterized protein</fullName>
    </submittedName>
</protein>
<dbReference type="PANTHER" id="PTHR34883:SF15">
    <property type="entry name" value="EXTRACELLULAR SERINE-RICH PROTEIN"/>
    <property type="match status" value="1"/>
</dbReference>
<dbReference type="CDD" id="cd00920">
    <property type="entry name" value="Cupredoxin"/>
    <property type="match status" value="2"/>
</dbReference>
<dbReference type="InterPro" id="IPR008972">
    <property type="entry name" value="Cupredoxin"/>
</dbReference>
<dbReference type="AlphaFoldDB" id="A0AAE8MT85"/>
<name>A0AAE8MT85_9PEZI</name>
<evidence type="ECO:0000313" key="3">
    <source>
        <dbReference type="Proteomes" id="UP001187682"/>
    </source>
</evidence>
<dbReference type="EMBL" id="ONZQ02000002">
    <property type="protein sequence ID" value="SPN98400.1"/>
    <property type="molecule type" value="Genomic_DNA"/>
</dbReference>
<gene>
    <name evidence="2" type="ORF">DNG_01445</name>
</gene>
<dbReference type="Gene3D" id="2.60.40.420">
    <property type="entry name" value="Cupredoxins - blue copper proteins"/>
    <property type="match status" value="2"/>
</dbReference>
<proteinExistence type="predicted"/>
<accession>A0AAE8MT85</accession>
<sequence length="632" mass="66531">MRHRNRTVRPALCLLAALSTAHAATHTVKVGADGALFDPETLEARVGDIITYSFYSGNHSVIQTTLDNPCRPLGGGISSGFVPTEGGEVSPVTWRVVVNETDPVYVYSGEGNSCRKGMVQIINPPSGGSGTLQAFKTAIGNATTTVPGRNEPVGGQRILKIDVGKDDQARFEPSDVRDQIPGTILQFHFYPQNYSVVQASYADPCHPLKGGFSSGFIPIDSPSAGIDFSVALNSTNPVYFYDAQPEGSRCQGGMVGSINAPLSGQTHDSFVTRARSASGSTIPTYAPLGGTLTANSSVIPSLSGAVLHISTINSTLLSEVPKPDDIDPSILRKAGGGPAKINFGDKISDATAEDLQLLMYADNILLQTLLDGTTRLAGGGEWEGVFPSSIRSMLEVVAAQSYVHRSMSSYPLQHFDKGVPLPCAYDLPLGSVDDFVSTVLALVYVEIGLYGDFLPRMAAGEVWMLPALAGALGVKTRAAGLLDMMQSHGPGAASGEAILPPGLAYSYLSRYVSFCPDEDTVSTGLEEKFKKLPRLGISAKGTTPDGGRVTSVGVDFDGKGKGKGKGEGKYVAWIGSYGDVRFSDLGDGGVAEVPSEMYGLLWAVVTEKRDVGVDELVDVAVTGPEALWVAQP</sequence>
<organism evidence="2 3">
    <name type="scientific">Cephalotrichum gorgonifer</name>
    <dbReference type="NCBI Taxonomy" id="2041049"/>
    <lineage>
        <taxon>Eukaryota</taxon>
        <taxon>Fungi</taxon>
        <taxon>Dikarya</taxon>
        <taxon>Ascomycota</taxon>
        <taxon>Pezizomycotina</taxon>
        <taxon>Sordariomycetes</taxon>
        <taxon>Hypocreomycetidae</taxon>
        <taxon>Microascales</taxon>
        <taxon>Microascaceae</taxon>
        <taxon>Cephalotrichum</taxon>
    </lineage>
</organism>
<feature type="signal peptide" evidence="1">
    <location>
        <begin position="1"/>
        <end position="23"/>
    </location>
</feature>
<feature type="chain" id="PRO_5042234544" evidence="1">
    <location>
        <begin position="24"/>
        <end position="632"/>
    </location>
</feature>
<reference evidence="2" key="1">
    <citation type="submission" date="2018-03" db="EMBL/GenBank/DDBJ databases">
        <authorList>
            <person name="Guldener U."/>
        </authorList>
    </citation>
    <scope>NUCLEOTIDE SEQUENCE</scope>
</reference>
<comment type="caution">
    <text evidence="2">The sequence shown here is derived from an EMBL/GenBank/DDBJ whole genome shotgun (WGS) entry which is preliminary data.</text>
</comment>